<dbReference type="InterPro" id="IPR036388">
    <property type="entry name" value="WH-like_DNA-bd_sf"/>
</dbReference>
<dbReference type="PANTHER" id="PTHR13504:SF33">
    <property type="entry name" value="FIC FAMILY PROTEIN"/>
    <property type="match status" value="1"/>
</dbReference>
<organism evidence="4 5">
    <name type="scientific">Mariprofundus ferrinatatus</name>
    <dbReference type="NCBI Taxonomy" id="1921087"/>
    <lineage>
        <taxon>Bacteria</taxon>
        <taxon>Pseudomonadati</taxon>
        <taxon>Pseudomonadota</taxon>
        <taxon>Candidatius Mariprofundia</taxon>
        <taxon>Mariprofundales</taxon>
        <taxon>Mariprofundaceae</taxon>
        <taxon>Mariprofundus</taxon>
    </lineage>
</organism>
<feature type="domain" description="Fido" evidence="3">
    <location>
        <begin position="94"/>
        <end position="250"/>
    </location>
</feature>
<reference evidence="4 5" key="1">
    <citation type="submission" date="2016-12" db="EMBL/GenBank/DDBJ databases">
        <title>Isolation and genomic insights into novel planktonic Zetaproteobacteria from stratified waters of the Chesapeake Bay.</title>
        <authorList>
            <person name="McAllister S.M."/>
            <person name="Kato S."/>
            <person name="Chan C.S."/>
            <person name="Chiu B.K."/>
            <person name="Field E.K."/>
        </authorList>
    </citation>
    <scope>NUCLEOTIDE SEQUENCE [LARGE SCALE GENOMIC DNA]</scope>
    <source>
        <strain evidence="4 5">CP-8</strain>
    </source>
</reference>
<dbReference type="Pfam" id="PF02661">
    <property type="entry name" value="Fic"/>
    <property type="match status" value="1"/>
</dbReference>
<keyword evidence="2" id="KW-0547">Nucleotide-binding</keyword>
<evidence type="ECO:0000256" key="1">
    <source>
        <dbReference type="PIRSR" id="PIRSR640198-1"/>
    </source>
</evidence>
<dbReference type="InterPro" id="IPR036597">
    <property type="entry name" value="Fido-like_dom_sf"/>
</dbReference>
<gene>
    <name evidence="4" type="ORF">Ga0123462_1097</name>
</gene>
<dbReference type="SUPFAM" id="SSF140931">
    <property type="entry name" value="Fic-like"/>
    <property type="match status" value="1"/>
</dbReference>
<keyword evidence="2" id="KW-0067">ATP-binding</keyword>
<feature type="binding site" evidence="2">
    <location>
        <begin position="228"/>
        <end position="229"/>
    </location>
    <ligand>
        <name>ATP</name>
        <dbReference type="ChEBI" id="CHEBI:30616"/>
    </ligand>
</feature>
<dbReference type="InterPro" id="IPR003812">
    <property type="entry name" value="Fido"/>
</dbReference>
<evidence type="ECO:0000256" key="2">
    <source>
        <dbReference type="PIRSR" id="PIRSR640198-2"/>
    </source>
</evidence>
<feature type="binding site" evidence="2">
    <location>
        <begin position="191"/>
        <end position="198"/>
    </location>
    <ligand>
        <name>ATP</name>
        <dbReference type="ChEBI" id="CHEBI:30616"/>
    </ligand>
</feature>
<dbReference type="AlphaFoldDB" id="A0A2K8L4C9"/>
<dbReference type="Pfam" id="PF13776">
    <property type="entry name" value="DUF4172"/>
    <property type="match status" value="1"/>
</dbReference>
<feature type="active site" evidence="1">
    <location>
        <position position="187"/>
    </location>
</feature>
<evidence type="ECO:0000259" key="3">
    <source>
        <dbReference type="PROSITE" id="PS51459"/>
    </source>
</evidence>
<dbReference type="Gene3D" id="1.10.3290.10">
    <property type="entry name" value="Fido-like domain"/>
    <property type="match status" value="1"/>
</dbReference>
<keyword evidence="5" id="KW-1185">Reference proteome</keyword>
<accession>A0A2K8L4C9</accession>
<dbReference type="EMBL" id="CP018800">
    <property type="protein sequence ID" value="ATX81962.1"/>
    <property type="molecule type" value="Genomic_DNA"/>
</dbReference>
<evidence type="ECO:0000313" key="4">
    <source>
        <dbReference type="EMBL" id="ATX81962.1"/>
    </source>
</evidence>
<dbReference type="Gene3D" id="1.10.10.10">
    <property type="entry name" value="Winged helix-like DNA-binding domain superfamily/Winged helix DNA-binding domain"/>
    <property type="match status" value="1"/>
</dbReference>
<dbReference type="PROSITE" id="PS51459">
    <property type="entry name" value="FIDO"/>
    <property type="match status" value="1"/>
</dbReference>
<dbReference type="InterPro" id="IPR040198">
    <property type="entry name" value="Fido_containing"/>
</dbReference>
<dbReference type="GO" id="GO:0005524">
    <property type="term" value="F:ATP binding"/>
    <property type="evidence" value="ECO:0007669"/>
    <property type="project" value="UniProtKB-KW"/>
</dbReference>
<feature type="binding site" evidence="2">
    <location>
        <position position="236"/>
    </location>
    <ligand>
        <name>ATP</name>
        <dbReference type="ChEBI" id="CHEBI:30616"/>
    </ligand>
</feature>
<dbReference type="PANTHER" id="PTHR13504">
    <property type="entry name" value="FIDO DOMAIN-CONTAINING PROTEIN DDB_G0283145"/>
    <property type="match status" value="1"/>
</dbReference>
<dbReference type="Proteomes" id="UP000231637">
    <property type="component" value="Chromosome"/>
</dbReference>
<evidence type="ECO:0000313" key="5">
    <source>
        <dbReference type="Proteomes" id="UP000231637"/>
    </source>
</evidence>
<sequence length="349" mass="39616">MPKEEAFLLEEGKLLGALKHFSDSEKSELTVELISNEALKSSEIEGEYLNRESLQSSIRKNFGLSTNKQAPSPPAEQGMAEMMIALYCDYDCPLTHEEIFSWHAKLMMGRRDIHDVGIYRTGEDPMQVISGSIHKPKVHFEAPPSSELREEMEGYIQWFNDSSPNGKHPLPALTRSGLAHLYFVTIHPFEDGNGRIGRALSEKALSQALKQPSLIALSQIIERQKKEYYAQLNKHNHTLHVTSWLSYFAETILEANRYSQNLIEFLINKAKLYDRIHGQINERQGMVLARMFKEGPEGFTGGLSAENYIKIAKTSRATATRDLQKLLELGALFRTGTLKGTRYWLKLSE</sequence>
<name>A0A2K8L4C9_9PROT</name>
<protein>
    <submittedName>
        <fullName evidence="4">Fic family protein</fullName>
    </submittedName>
</protein>
<dbReference type="InterPro" id="IPR025230">
    <property type="entry name" value="DUF4172"/>
</dbReference>
<dbReference type="KEGG" id="mfn:Ga0123462_1097"/>
<proteinExistence type="predicted"/>